<accession>A0A5B6WSR4</accession>
<organism evidence="1 2">
    <name type="scientific">Gossypium australe</name>
    <dbReference type="NCBI Taxonomy" id="47621"/>
    <lineage>
        <taxon>Eukaryota</taxon>
        <taxon>Viridiplantae</taxon>
        <taxon>Streptophyta</taxon>
        <taxon>Embryophyta</taxon>
        <taxon>Tracheophyta</taxon>
        <taxon>Spermatophyta</taxon>
        <taxon>Magnoliopsida</taxon>
        <taxon>eudicotyledons</taxon>
        <taxon>Gunneridae</taxon>
        <taxon>Pentapetalae</taxon>
        <taxon>rosids</taxon>
        <taxon>malvids</taxon>
        <taxon>Malvales</taxon>
        <taxon>Malvaceae</taxon>
        <taxon>Malvoideae</taxon>
        <taxon>Gossypium</taxon>
    </lineage>
</organism>
<sequence length="154" mass="18072">MLRDCIIDLESGWECYVLVPKFVDNNSSQMSIQMAPYEALYGQWCRTPLCWSELSKKKIKSYADIKWKDVEYDVGDNVFLKVSLWKKLSHFSLKEKLIKGSIEVQPYLSYEEELVGILARKVIKLRKMSVISKILWRSHSIEEATKEPEETMRS</sequence>
<dbReference type="AlphaFoldDB" id="A0A5B6WSR4"/>
<keyword evidence="2" id="KW-1185">Reference proteome</keyword>
<gene>
    <name evidence="1" type="ORF">EPI10_006492</name>
</gene>
<dbReference type="PANTHER" id="PTHR46148:SF44">
    <property type="entry name" value="GAG-POL POLYPROTEIN"/>
    <property type="match status" value="1"/>
</dbReference>
<comment type="caution">
    <text evidence="1">The sequence shown here is derived from an EMBL/GenBank/DDBJ whole genome shotgun (WGS) entry which is preliminary data.</text>
</comment>
<name>A0A5B6WSR4_9ROSI</name>
<dbReference type="OrthoDB" id="996762at2759"/>
<dbReference type="Proteomes" id="UP000325315">
    <property type="component" value="Unassembled WGS sequence"/>
</dbReference>
<evidence type="ECO:0000313" key="2">
    <source>
        <dbReference type="Proteomes" id="UP000325315"/>
    </source>
</evidence>
<dbReference type="PANTHER" id="PTHR46148">
    <property type="entry name" value="CHROMO DOMAIN-CONTAINING PROTEIN"/>
    <property type="match status" value="1"/>
</dbReference>
<protein>
    <submittedName>
        <fullName evidence="1">DNA/RNA polymerases superfamily protein</fullName>
    </submittedName>
</protein>
<evidence type="ECO:0000313" key="1">
    <source>
        <dbReference type="EMBL" id="KAA3484408.1"/>
    </source>
</evidence>
<proteinExistence type="predicted"/>
<dbReference type="EMBL" id="SMMG02000002">
    <property type="protein sequence ID" value="KAA3484408.1"/>
    <property type="molecule type" value="Genomic_DNA"/>
</dbReference>
<reference evidence="2" key="1">
    <citation type="journal article" date="2019" name="Plant Biotechnol. J.">
        <title>Genome sequencing of the Australian wild diploid species Gossypium australe highlights disease resistance and delayed gland morphogenesis.</title>
        <authorList>
            <person name="Cai Y."/>
            <person name="Cai X."/>
            <person name="Wang Q."/>
            <person name="Wang P."/>
            <person name="Zhang Y."/>
            <person name="Cai C."/>
            <person name="Xu Y."/>
            <person name="Wang K."/>
            <person name="Zhou Z."/>
            <person name="Wang C."/>
            <person name="Geng S."/>
            <person name="Li B."/>
            <person name="Dong Q."/>
            <person name="Hou Y."/>
            <person name="Wang H."/>
            <person name="Ai P."/>
            <person name="Liu Z."/>
            <person name="Yi F."/>
            <person name="Sun M."/>
            <person name="An G."/>
            <person name="Cheng J."/>
            <person name="Zhang Y."/>
            <person name="Shi Q."/>
            <person name="Xie Y."/>
            <person name="Shi X."/>
            <person name="Chang Y."/>
            <person name="Huang F."/>
            <person name="Chen Y."/>
            <person name="Hong S."/>
            <person name="Mi L."/>
            <person name="Sun Q."/>
            <person name="Zhang L."/>
            <person name="Zhou B."/>
            <person name="Peng R."/>
            <person name="Zhang X."/>
            <person name="Liu F."/>
        </authorList>
    </citation>
    <scope>NUCLEOTIDE SEQUENCE [LARGE SCALE GENOMIC DNA]</scope>
    <source>
        <strain evidence="2">cv. PA1801</strain>
    </source>
</reference>